<accession>A0A1K2IIU1</accession>
<reference evidence="3 4" key="1">
    <citation type="submission" date="2016-10" db="EMBL/GenBank/DDBJ databases">
        <authorList>
            <person name="de Groot N.N."/>
        </authorList>
    </citation>
    <scope>NUCLEOTIDE SEQUENCE [LARGE SCALE GENOMIC DNA]</scope>
    <source>
        <strain evidence="3 4">DSM 18180</strain>
    </source>
</reference>
<evidence type="ECO:0000313" key="4">
    <source>
        <dbReference type="Proteomes" id="UP000182544"/>
    </source>
</evidence>
<dbReference type="GO" id="GO:0016491">
    <property type="term" value="F:oxidoreductase activity"/>
    <property type="evidence" value="ECO:0007669"/>
    <property type="project" value="UniProtKB-KW"/>
</dbReference>
<gene>
    <name evidence="3" type="ORF">SAMN05428642_102669</name>
</gene>
<keyword evidence="1" id="KW-0560">Oxidoreductase</keyword>
<name>A0A1K2IIU1_9FLAO</name>
<proteinExistence type="predicted"/>
<keyword evidence="4" id="KW-1185">Reference proteome</keyword>
<dbReference type="Gene3D" id="3.40.50.720">
    <property type="entry name" value="NAD(P)-binding Rossmann-like Domain"/>
    <property type="match status" value="1"/>
</dbReference>
<dbReference type="InterPro" id="IPR051267">
    <property type="entry name" value="STEAP_metalloreductase"/>
</dbReference>
<dbReference type="PANTHER" id="PTHR14239">
    <property type="entry name" value="DUDULIN-RELATED"/>
    <property type="match status" value="1"/>
</dbReference>
<dbReference type="OrthoDB" id="9786864at2"/>
<dbReference type="SUPFAM" id="SSF51735">
    <property type="entry name" value="NAD(P)-binding Rossmann-fold domains"/>
    <property type="match status" value="1"/>
</dbReference>
<dbReference type="InterPro" id="IPR036291">
    <property type="entry name" value="NAD(P)-bd_dom_sf"/>
</dbReference>
<dbReference type="InterPro" id="IPR028939">
    <property type="entry name" value="P5C_Rdtase_cat_N"/>
</dbReference>
<dbReference type="STRING" id="369401.SAMN05428642_102669"/>
<protein>
    <recommendedName>
        <fullName evidence="2">Pyrroline-5-carboxylate reductase catalytic N-terminal domain-containing protein</fullName>
    </recommendedName>
</protein>
<evidence type="ECO:0000259" key="2">
    <source>
        <dbReference type="Pfam" id="PF03807"/>
    </source>
</evidence>
<dbReference type="RefSeq" id="WP_072401694.1">
    <property type="nucleotide sequence ID" value="NZ_FPKV01000002.1"/>
</dbReference>
<dbReference type="Proteomes" id="UP000182544">
    <property type="component" value="Unassembled WGS sequence"/>
</dbReference>
<dbReference type="AlphaFoldDB" id="A0A1K2IIU1"/>
<organism evidence="3 4">
    <name type="scientific">Flaviramulus basaltis</name>
    <dbReference type="NCBI Taxonomy" id="369401"/>
    <lineage>
        <taxon>Bacteria</taxon>
        <taxon>Pseudomonadati</taxon>
        <taxon>Bacteroidota</taxon>
        <taxon>Flavobacteriia</taxon>
        <taxon>Flavobacteriales</taxon>
        <taxon>Flavobacteriaceae</taxon>
        <taxon>Flaviramulus</taxon>
    </lineage>
</organism>
<sequence length="213" mass="23723">MKIGIIGSGKIGGNLGKLWAKAGHKVLFSSRHPEKLSKLVKEAGENTKALSISDTFKENADVYLLSMPFKAIDEISELYADDYSNTIIIDATNPYPERDGDLAKNVRDANYNASEYTAMKFGTAKTIKAFNTIKAEHLQNNAFRTSNKLTIPYATQDLDSMEIGKQLIEDIGFDALYIGNLSDTNIMDPDKAIYGKSLKRNNLKELVDSIRRY</sequence>
<feature type="domain" description="Pyrroline-5-carboxylate reductase catalytic N-terminal" evidence="2">
    <location>
        <begin position="2"/>
        <end position="94"/>
    </location>
</feature>
<dbReference type="EMBL" id="FPKV01000002">
    <property type="protein sequence ID" value="SFZ92345.1"/>
    <property type="molecule type" value="Genomic_DNA"/>
</dbReference>
<dbReference type="PANTHER" id="PTHR14239:SF10">
    <property type="entry name" value="REDUCTASE"/>
    <property type="match status" value="1"/>
</dbReference>
<dbReference type="Pfam" id="PF03807">
    <property type="entry name" value="F420_oxidored"/>
    <property type="match status" value="1"/>
</dbReference>
<evidence type="ECO:0000256" key="1">
    <source>
        <dbReference type="ARBA" id="ARBA00023002"/>
    </source>
</evidence>
<evidence type="ECO:0000313" key="3">
    <source>
        <dbReference type="EMBL" id="SFZ92345.1"/>
    </source>
</evidence>